<name>A0A4P7NMR6_PYROR</name>
<organism evidence="2 3">
    <name type="scientific">Pyricularia oryzae</name>
    <name type="common">Rice blast fungus</name>
    <name type="synonym">Magnaporthe oryzae</name>
    <dbReference type="NCBI Taxonomy" id="318829"/>
    <lineage>
        <taxon>Eukaryota</taxon>
        <taxon>Fungi</taxon>
        <taxon>Dikarya</taxon>
        <taxon>Ascomycota</taxon>
        <taxon>Pezizomycotina</taxon>
        <taxon>Sordariomycetes</taxon>
        <taxon>Sordariomycetidae</taxon>
        <taxon>Magnaporthales</taxon>
        <taxon>Pyriculariaceae</taxon>
        <taxon>Pyricularia</taxon>
    </lineage>
</organism>
<dbReference type="EMBL" id="CP034209">
    <property type="protein sequence ID" value="QBZ63400.1"/>
    <property type="molecule type" value="Genomic_DNA"/>
</dbReference>
<dbReference type="AlphaFoldDB" id="A0A4P7NMR6"/>
<sequence>MRGNAPVFVSRGGNPSGLDGTSGRATLDGGRVQTEPNEPVSPRRRRPRATHGTQPTSRRSRHGAPGDMQGHSGALGGWAEQIELERRHRAQREQQHQQWLETFDLAVAQESTGLRMAERHIRQQQTENEDRKSAVGISSYYDASMNARWAHWHIGTLAHWHIDTV</sequence>
<gene>
    <name evidence="2" type="ORF">PoMZ_05081</name>
</gene>
<accession>A0A4P7NMR6</accession>
<feature type="compositionally biased region" description="Basic and acidic residues" evidence="1">
    <location>
        <begin position="83"/>
        <end position="95"/>
    </location>
</feature>
<reference evidence="2 3" key="1">
    <citation type="journal article" date="2019" name="Mol. Biol. Evol.">
        <title>Blast fungal genomes show frequent chromosomal changes, gene gains and losses, and effector gene turnover.</title>
        <authorList>
            <person name="Gomez Luciano L.B."/>
            <person name="Jason Tsai I."/>
            <person name="Chuma I."/>
            <person name="Tosa Y."/>
            <person name="Chen Y.H."/>
            <person name="Li J.Y."/>
            <person name="Li M.Y."/>
            <person name="Jade Lu M.Y."/>
            <person name="Nakayashiki H."/>
            <person name="Li W.H."/>
        </authorList>
    </citation>
    <scope>NUCLEOTIDE SEQUENCE [LARGE SCALE GENOMIC DNA]</scope>
    <source>
        <strain evidence="2">MZ5-1-6</strain>
    </source>
</reference>
<evidence type="ECO:0000313" key="2">
    <source>
        <dbReference type="EMBL" id="QBZ63400.1"/>
    </source>
</evidence>
<protein>
    <submittedName>
        <fullName evidence="2">Uncharacterized protein</fullName>
    </submittedName>
</protein>
<evidence type="ECO:0000313" key="3">
    <source>
        <dbReference type="Proteomes" id="UP000294847"/>
    </source>
</evidence>
<dbReference type="Proteomes" id="UP000294847">
    <property type="component" value="Chromosome 6"/>
</dbReference>
<evidence type="ECO:0000256" key="1">
    <source>
        <dbReference type="SAM" id="MobiDB-lite"/>
    </source>
</evidence>
<proteinExistence type="predicted"/>
<feature type="region of interest" description="Disordered" evidence="1">
    <location>
        <begin position="1"/>
        <end position="95"/>
    </location>
</feature>